<dbReference type="EMBL" id="AY939844">
    <property type="protein sequence ID" value="AAX44694.1"/>
    <property type="molecule type" value="Genomic_DNA"/>
</dbReference>
<evidence type="ECO:0000313" key="4">
    <source>
        <dbReference type="Proteomes" id="UP000000991"/>
    </source>
</evidence>
<organismHost>
    <name type="scientific">Prochlorococcus</name>
    <dbReference type="NCBI Taxonomy" id="1218"/>
</organismHost>
<dbReference type="KEGG" id="vg:3294344"/>
<feature type="transmembrane region" description="Helical" evidence="1">
    <location>
        <begin position="67"/>
        <end position="92"/>
    </location>
</feature>
<gene>
    <name evidence="3" type="ORF">PCMG_00317</name>
    <name evidence="2" type="ORF">PSSM2_316</name>
</gene>
<keyword evidence="4" id="KW-1185">Reference proteome</keyword>
<keyword evidence="1" id="KW-1133">Transmembrane helix</keyword>
<dbReference type="RefSeq" id="YP_214548.1">
    <property type="nucleotide sequence ID" value="NC_006883.2"/>
</dbReference>
<evidence type="ECO:0000313" key="3">
    <source>
        <dbReference type="EMBL" id="ACY76192.1"/>
    </source>
</evidence>
<reference evidence="2 4" key="1">
    <citation type="journal article" date="2005" name="PLoS Biol.">
        <title>Three Prochlorococcus cyanophage genomes: signature features and ecological interpretations.</title>
        <authorList>
            <person name="Sullivan M.B."/>
            <person name="Coleman M.L."/>
            <person name="Weigele P."/>
            <person name="Rohwer F."/>
            <person name="Chisholm S.W."/>
        </authorList>
    </citation>
    <scope>NUCLEOTIDE SEQUENCE</scope>
</reference>
<accession>Q58M38</accession>
<name>Q58M38_BPPRM</name>
<dbReference type="EMBL" id="GU071092">
    <property type="protein sequence ID" value="ACY76192.1"/>
    <property type="molecule type" value="Genomic_DNA"/>
</dbReference>
<dbReference type="Proteomes" id="UP000013923">
    <property type="component" value="Genome"/>
</dbReference>
<reference evidence="2 4" key="3">
    <citation type="journal article" date="2010" name="Environ. Microbiol.">
        <title>Genomic analysis of oceanic cyanobacterial myoviruses compared with T4-like myoviruses from diverse hosts and environments.</title>
        <authorList>
            <person name="Sullivan M.B."/>
            <person name="Huang K.H."/>
            <person name="Ignacio-Espinoza J.C."/>
            <person name="Berlin A.M."/>
            <person name="Kelly L."/>
            <person name="Weigele P.R."/>
            <person name="DeFrancesco A.S."/>
            <person name="Kern S.E."/>
            <person name="Thompson L.R."/>
            <person name="Young S."/>
            <person name="Yandava C."/>
            <person name="Fu R."/>
            <person name="Krastins B."/>
            <person name="Chase M."/>
            <person name="Sarracino D."/>
            <person name="Osburne M.S."/>
            <person name="Henn M.R."/>
            <person name="Chisholm S.W."/>
        </authorList>
    </citation>
    <scope>NUCLEOTIDE SEQUENCE [LARGE SCALE GENOMIC DNA]</scope>
</reference>
<evidence type="ECO:0000313" key="2">
    <source>
        <dbReference type="EMBL" id="AAX44694.1"/>
    </source>
</evidence>
<proteinExistence type="predicted"/>
<dbReference type="OrthoDB" id="23934at10239"/>
<organism evidence="2 4">
    <name type="scientific">Prochlorococcus phage P-SSM2</name>
    <dbReference type="NCBI Taxonomy" id="268746"/>
    <lineage>
        <taxon>Viruses</taxon>
        <taxon>Duplodnaviria</taxon>
        <taxon>Heunggongvirae</taxon>
        <taxon>Uroviricota</taxon>
        <taxon>Caudoviricetes</taxon>
        <taxon>Pantevenvirales</taxon>
        <taxon>Kyanoviridae</taxon>
        <taxon>Salacisavirus</taxon>
        <taxon>Salacisavirus pssm2</taxon>
    </lineage>
</organism>
<reference evidence="3 5" key="2">
    <citation type="submission" date="2009-10" db="EMBL/GenBank/DDBJ databases">
        <title>The Genome Sequence of Prochlorococcus phage P-SSM2.</title>
        <authorList>
            <consortium name="The Broad Institute Genome Sequencing Platform"/>
            <person name="Henn M.R."/>
            <person name="Sullivan M.S."/>
            <person name="Osburne M.S."/>
            <person name="Levin J."/>
            <person name="Malboeuf C."/>
            <person name="Casali M."/>
            <person name="Russ C."/>
            <person name="Lennon N."/>
            <person name="Chapman S.B."/>
            <person name="Erlich R."/>
            <person name="Young S.K."/>
            <person name="Koehrsen M."/>
            <person name="Yandava C."/>
            <person name="Zeng Q."/>
            <person name="Alvarado L."/>
            <person name="Anderson S."/>
            <person name="Berlin A."/>
            <person name="Borenstein D."/>
            <person name="Chen Z."/>
            <person name="Engels R."/>
            <person name="Freedman E."/>
            <person name="Gellesch M."/>
            <person name="Goldberg J."/>
            <person name="Green L."/>
            <person name="Griggs A."/>
            <person name="Gujja S."/>
            <person name="Heilman E.R."/>
            <person name="Heiman D."/>
            <person name="Hepburn T."/>
            <person name="Howarth C."/>
            <person name="Jen D."/>
            <person name="Larson L."/>
            <person name="Lewis B."/>
            <person name="Mehta T."/>
            <person name="Park D."/>
            <person name="Pearson M."/>
            <person name="Richards J."/>
            <person name="Rizzolo K."/>
            <person name="Roberts A."/>
            <person name="Ryan E."/>
            <person name="Saif S."/>
            <person name="Shea T."/>
            <person name="Shenoy N."/>
            <person name="Sisk P."/>
            <person name="Stolte C."/>
            <person name="Sykes S."/>
            <person name="Walk T."/>
            <person name="White J."/>
            <person name="Yu Q."/>
            <person name="Coleman M.L."/>
            <person name="Huang K.H."/>
            <person name="Weigele P.R."/>
            <person name="DeFrancesco A.S."/>
            <person name="Kern S.E."/>
            <person name="Thompson L.R."/>
            <person name="Fu R."/>
            <person name="Hombeck B."/>
            <person name="Chisholm S.W."/>
            <person name="Haas B."/>
            <person name="Nusbaum C."/>
            <person name="Birren B."/>
        </authorList>
    </citation>
    <scope>NUCLEOTIDE SEQUENCE [LARGE SCALE GENOMIC DNA]</scope>
    <source>
        <strain evidence="3">P-SSM2</strain>
    </source>
</reference>
<dbReference type="GeneID" id="3294344"/>
<keyword evidence="1" id="KW-0812">Transmembrane</keyword>
<keyword evidence="1" id="KW-0472">Membrane</keyword>
<evidence type="ECO:0000256" key="1">
    <source>
        <dbReference type="SAM" id="Phobius"/>
    </source>
</evidence>
<dbReference type="Proteomes" id="UP000000991">
    <property type="component" value="Segment"/>
</dbReference>
<sequence length="136" mass="15458">MTQEKGKKLAVAQRLSNFLEKIKSSKKPINKPDYDIDRGFEFILTGGKKQSKPLHITTLTIGGRQMLAISLVFGSFLTILFLIVGAIGGWVAREYFMNYHDVKVHPEMFDGNGNLLPDEIVAFRFENYDNNEEDDD</sequence>
<evidence type="ECO:0000313" key="5">
    <source>
        <dbReference type="Proteomes" id="UP000013923"/>
    </source>
</evidence>
<protein>
    <submittedName>
        <fullName evidence="2">Uncharacterized protein</fullName>
    </submittedName>
</protein>